<keyword evidence="2" id="KW-1185">Reference proteome</keyword>
<dbReference type="EMBL" id="JAADJS010000001">
    <property type="protein sequence ID" value="NGX86574.1"/>
    <property type="molecule type" value="Genomic_DNA"/>
</dbReference>
<dbReference type="Proteomes" id="UP000476696">
    <property type="component" value="Unassembled WGS sequence"/>
</dbReference>
<dbReference type="RefSeq" id="WP_165058008.1">
    <property type="nucleotide sequence ID" value="NZ_JAADJS010000001.1"/>
</dbReference>
<accession>A0A6M2B2F5</accession>
<comment type="caution">
    <text evidence="1">The sequence shown here is derived from an EMBL/GenBank/DDBJ whole genome shotgun (WGS) entry which is preliminary data.</text>
</comment>
<sequence>MERFGKEKTETGTQRYFLTAIHGKDRTPTDSFLRLHCDSQHDRLFSCFAVVNDFEENGRQRSQSALFLWLYVSL</sequence>
<evidence type="ECO:0000313" key="2">
    <source>
        <dbReference type="Proteomes" id="UP000476696"/>
    </source>
</evidence>
<gene>
    <name evidence="1" type="ORF">GW579_05655</name>
</gene>
<dbReference type="AlphaFoldDB" id="A0A6M2B2F5"/>
<proteinExistence type="predicted"/>
<reference evidence="1 2" key="2">
    <citation type="submission" date="2020-03" db="EMBL/GenBank/DDBJ databases">
        <title>Rahnella aceri sp. nov., isoated from traditional Jeju Makgeolli.</title>
        <authorList>
            <person name="Kim I.S."/>
            <person name="Jeon D."/>
        </authorList>
    </citation>
    <scope>NUCLEOTIDE SEQUENCE [LARGE SCALE GENOMIC DNA]</scope>
    <source>
        <strain evidence="1 2">Lac-M11</strain>
    </source>
</reference>
<reference evidence="1 2" key="1">
    <citation type="submission" date="2020-01" db="EMBL/GenBank/DDBJ databases">
        <authorList>
            <person name="Lee S.D."/>
        </authorList>
    </citation>
    <scope>NUCLEOTIDE SEQUENCE [LARGE SCALE GENOMIC DNA]</scope>
    <source>
        <strain evidence="1 2">Lac-M11</strain>
    </source>
</reference>
<protein>
    <submittedName>
        <fullName evidence="1">Uncharacterized protein</fullName>
    </submittedName>
</protein>
<name>A0A6M2B2F5_9GAMM</name>
<organism evidence="1 2">
    <name type="scientific">Rahnella contaminans</name>
    <dbReference type="NCBI Taxonomy" id="2703882"/>
    <lineage>
        <taxon>Bacteria</taxon>
        <taxon>Pseudomonadati</taxon>
        <taxon>Pseudomonadota</taxon>
        <taxon>Gammaproteobacteria</taxon>
        <taxon>Enterobacterales</taxon>
        <taxon>Yersiniaceae</taxon>
        <taxon>Rahnella</taxon>
    </lineage>
</organism>
<evidence type="ECO:0000313" key="1">
    <source>
        <dbReference type="EMBL" id="NGX86574.1"/>
    </source>
</evidence>